<organism evidence="2 3">
    <name type="scientific">Streptomyces kaniharaensis</name>
    <dbReference type="NCBI Taxonomy" id="212423"/>
    <lineage>
        <taxon>Bacteria</taxon>
        <taxon>Bacillati</taxon>
        <taxon>Actinomycetota</taxon>
        <taxon>Actinomycetes</taxon>
        <taxon>Kitasatosporales</taxon>
        <taxon>Streptomycetaceae</taxon>
        <taxon>Streptomyces</taxon>
    </lineage>
</organism>
<keyword evidence="3" id="KW-1185">Reference proteome</keyword>
<dbReference type="Proteomes" id="UP000450000">
    <property type="component" value="Unassembled WGS sequence"/>
</dbReference>
<comment type="caution">
    <text evidence="2">The sequence shown here is derived from an EMBL/GenBank/DDBJ whole genome shotgun (WGS) entry which is preliminary data.</text>
</comment>
<evidence type="ECO:0000256" key="1">
    <source>
        <dbReference type="SAM" id="Phobius"/>
    </source>
</evidence>
<protein>
    <submittedName>
        <fullName evidence="2">Uncharacterized protein</fullName>
    </submittedName>
</protein>
<evidence type="ECO:0000313" key="2">
    <source>
        <dbReference type="EMBL" id="MQS17024.1"/>
    </source>
</evidence>
<dbReference type="EMBL" id="WBOF01000003">
    <property type="protein sequence ID" value="MQS17024.1"/>
    <property type="molecule type" value="Genomic_DNA"/>
</dbReference>
<evidence type="ECO:0000313" key="3">
    <source>
        <dbReference type="Proteomes" id="UP000450000"/>
    </source>
</evidence>
<keyword evidence="1" id="KW-0472">Membrane</keyword>
<dbReference type="RefSeq" id="WP_153468898.1">
    <property type="nucleotide sequence ID" value="NZ_WBOF01000003.1"/>
</dbReference>
<dbReference type="AlphaFoldDB" id="A0A6N7L483"/>
<sequence length="147" mass="15922">MPLFLSGARAPSHRAIQIGYAVAGAYFGWRWAFVEHGPVWERAARVLAQMAVLSTLVQLARWRRRRRTGTVGPLRLPLRSLLLGKLALVVLAAGAGLLLARWTSEAQLIAGAGLFLAIALGGPALHRRHDAASPQSLSPARPDRRLP</sequence>
<reference evidence="2 3" key="1">
    <citation type="submission" date="2019-09" db="EMBL/GenBank/DDBJ databases">
        <title>Genome Sequences of Streptomyces kaniharaensis ATCC 21070.</title>
        <authorList>
            <person name="Zhu W."/>
            <person name="De Crecy-Lagard V."/>
            <person name="Richards N.G."/>
        </authorList>
    </citation>
    <scope>NUCLEOTIDE SEQUENCE [LARGE SCALE GENOMIC DNA]</scope>
    <source>
        <strain evidence="2 3">SF-557</strain>
    </source>
</reference>
<name>A0A6N7L483_9ACTN</name>
<accession>A0A6N7L483</accession>
<keyword evidence="1" id="KW-1133">Transmembrane helix</keyword>
<gene>
    <name evidence="2" type="ORF">F7Q99_33755</name>
</gene>
<feature type="transmembrane region" description="Helical" evidence="1">
    <location>
        <begin position="106"/>
        <end position="125"/>
    </location>
</feature>
<proteinExistence type="predicted"/>
<keyword evidence="1" id="KW-0812">Transmembrane</keyword>
<feature type="transmembrane region" description="Helical" evidence="1">
    <location>
        <begin position="81"/>
        <end position="100"/>
    </location>
</feature>
<feature type="transmembrane region" description="Helical" evidence="1">
    <location>
        <begin position="12"/>
        <end position="31"/>
    </location>
</feature>